<comment type="caution">
    <text evidence="2">The sequence shown here is derived from an EMBL/GenBank/DDBJ whole genome shotgun (WGS) entry which is preliminary data.</text>
</comment>
<dbReference type="RefSeq" id="WP_284245607.1">
    <property type="nucleotide sequence ID" value="NZ_BSST01000001.1"/>
</dbReference>
<organism evidence="2 3">
    <name type="scientific">Thalassotalea insulae</name>
    <dbReference type="NCBI Taxonomy" id="2056778"/>
    <lineage>
        <taxon>Bacteria</taxon>
        <taxon>Pseudomonadati</taxon>
        <taxon>Pseudomonadota</taxon>
        <taxon>Gammaproteobacteria</taxon>
        <taxon>Alteromonadales</taxon>
        <taxon>Colwelliaceae</taxon>
        <taxon>Thalassotalea</taxon>
    </lineage>
</organism>
<dbReference type="Gene3D" id="2.40.10.220">
    <property type="entry name" value="predicted glycosyltransferase like domains"/>
    <property type="match status" value="1"/>
</dbReference>
<dbReference type="Proteomes" id="UP001157186">
    <property type="component" value="Unassembled WGS sequence"/>
</dbReference>
<evidence type="ECO:0000313" key="3">
    <source>
        <dbReference type="Proteomes" id="UP001157186"/>
    </source>
</evidence>
<dbReference type="EMBL" id="BSST01000001">
    <property type="protein sequence ID" value="GLX79681.1"/>
    <property type="molecule type" value="Genomic_DNA"/>
</dbReference>
<protein>
    <submittedName>
        <fullName evidence="2">Pilus assembly protein PilZ</fullName>
    </submittedName>
</protein>
<gene>
    <name evidence="2" type="ORF">tinsulaeT_30210</name>
</gene>
<dbReference type="Pfam" id="PF07238">
    <property type="entry name" value="PilZ"/>
    <property type="match status" value="2"/>
</dbReference>
<feature type="domain" description="PilZ" evidence="1">
    <location>
        <begin position="500"/>
        <end position="581"/>
    </location>
</feature>
<dbReference type="InterPro" id="IPR009875">
    <property type="entry name" value="PilZ_domain"/>
</dbReference>
<accession>A0ABQ6GYI6</accession>
<proteinExistence type="predicted"/>
<sequence>MIKDFSKYQSIIDEFKGQVFSSDFENRYALATKQLSKTERFLLKMELKRLAAPCTRLIDLRGHVDGECRGYEHDNRVHYLDDIAIKVFEDKLAEYQGYTFGVYEAVMNTENNFRVIYQREKTNLATPDVVPPTAKVFEKTQYPAQLFHFGPYFNRCEERMNFAIAIQVLFNEKHLAEATSSDISVNGCKFRLSAVENIKVRQLVSIRFVGLTGEFQFGKEDTFDYEVRNIQPIEGGLLVGARRVYVGAEERDGFRHFLKGFIQGNKRRYKINLDNSIKALQSRSFEQFVLPKSNELPIFLQDVGGKVTPRYALTCHNNQSIFQYWQDEARKSTIHNLITPERLQRLKKAAAKSNSLLVFSFVHSSNGKSFFYTADTQQLEQDSSFMSQFLGFAASKKSFAITLLSYLPFDAELSDSPLTLADSLAKKDEYLITPVSNDVKTTLSPLTAIVVAQSVESKDIHAFYQSLSYENINTCKLKSFGHKRLTEPLVIDDVGINFNNQRQEPRFKYKTPVVVSANGVSWTGVSHDFSTSGLKLEVEKSVVLKKGDIIDVSFPQLQKITSSFNLKGLPYEVMRLNKSKTVLNLRVYVERHQHIGRSFFKALIQKNREKLTPDEYAMLSPGLAKALRNIYSRTLKTPSLIIQTSGSRYKVEAITTNDDSAKILTYCKQLSDRKQHYNLYPLLSNLQATSLMHSTLKRMKPGNAPIKDILYIAINPHNEIIDQAVTTKLDSELKTDKLKSMFIRNALKRGVFFCLQVIVSRTDEPDMAYLNPELSYIGSYAIHRGKQLEQEIWSVAGVVQICDITEEAMFRYQMMKQATNAAV</sequence>
<evidence type="ECO:0000259" key="1">
    <source>
        <dbReference type="Pfam" id="PF07238"/>
    </source>
</evidence>
<dbReference type="SUPFAM" id="SSF141371">
    <property type="entry name" value="PilZ domain-like"/>
    <property type="match status" value="1"/>
</dbReference>
<keyword evidence="3" id="KW-1185">Reference proteome</keyword>
<reference evidence="2 3" key="1">
    <citation type="submission" date="2023-03" db="EMBL/GenBank/DDBJ databases">
        <title>Draft genome sequence of Thalassotalea insulae KCTC 62186T.</title>
        <authorList>
            <person name="Sawabe T."/>
        </authorList>
    </citation>
    <scope>NUCLEOTIDE SEQUENCE [LARGE SCALE GENOMIC DNA]</scope>
    <source>
        <strain evidence="2 3">KCTC 62186</strain>
    </source>
</reference>
<evidence type="ECO:0000313" key="2">
    <source>
        <dbReference type="EMBL" id="GLX79681.1"/>
    </source>
</evidence>
<feature type="domain" description="PilZ" evidence="1">
    <location>
        <begin position="154"/>
        <end position="242"/>
    </location>
</feature>
<name>A0ABQ6GYI6_9GAMM</name>